<organism evidence="7 8">
    <name type="scientific">Alcanivorax borkumensis (strain ATCC 700651 / DSM 11573 / NCIMB 13689 / SK2)</name>
    <dbReference type="NCBI Taxonomy" id="393595"/>
    <lineage>
        <taxon>Bacteria</taxon>
        <taxon>Pseudomonadati</taxon>
        <taxon>Pseudomonadota</taxon>
        <taxon>Gammaproteobacteria</taxon>
        <taxon>Oceanospirillales</taxon>
        <taxon>Alcanivoracaceae</taxon>
        <taxon>Alcanivorax</taxon>
    </lineage>
</organism>
<protein>
    <submittedName>
        <fullName evidence="7">Aminotransferase, putative</fullName>
    </submittedName>
</protein>
<dbReference type="PANTHER" id="PTHR46383">
    <property type="entry name" value="ASPARTATE AMINOTRANSFERASE"/>
    <property type="match status" value="1"/>
</dbReference>
<dbReference type="Proteomes" id="UP000008871">
    <property type="component" value="Chromosome"/>
</dbReference>
<comment type="similarity">
    <text evidence="2">Belongs to the class-I pyridoxal-phosphate-dependent aminotransferase family.</text>
</comment>
<dbReference type="GO" id="GO:0008483">
    <property type="term" value="F:transaminase activity"/>
    <property type="evidence" value="ECO:0007669"/>
    <property type="project" value="UniProtKB-KW"/>
</dbReference>
<dbReference type="Gene3D" id="3.40.640.10">
    <property type="entry name" value="Type I PLP-dependent aspartate aminotransferase-like (Major domain)"/>
    <property type="match status" value="1"/>
</dbReference>
<dbReference type="InterPro" id="IPR050596">
    <property type="entry name" value="AspAT/PAT-like"/>
</dbReference>
<dbReference type="GO" id="GO:0006520">
    <property type="term" value="P:amino acid metabolic process"/>
    <property type="evidence" value="ECO:0007669"/>
    <property type="project" value="InterPro"/>
</dbReference>
<accession>Q0VSQ4</accession>
<comment type="cofactor">
    <cofactor evidence="1">
        <name>pyridoxal 5'-phosphate</name>
        <dbReference type="ChEBI" id="CHEBI:597326"/>
    </cofactor>
</comment>
<name>Q0VSQ4_ALCBS</name>
<proteinExistence type="inferred from homology"/>
<dbReference type="EMBL" id="AM286690">
    <property type="protein sequence ID" value="CAL15794.1"/>
    <property type="molecule type" value="Genomic_DNA"/>
</dbReference>
<evidence type="ECO:0000256" key="2">
    <source>
        <dbReference type="ARBA" id="ARBA00007441"/>
    </source>
</evidence>
<dbReference type="InterPro" id="IPR015424">
    <property type="entry name" value="PyrdxlP-dep_Trfase"/>
</dbReference>
<gene>
    <name evidence="7" type="ordered locus">ABO_0346</name>
</gene>
<feature type="domain" description="Aminotransferase class I/classII large" evidence="6">
    <location>
        <begin position="33"/>
        <end position="382"/>
    </location>
</feature>
<dbReference type="Pfam" id="PF00155">
    <property type="entry name" value="Aminotran_1_2"/>
    <property type="match status" value="1"/>
</dbReference>
<dbReference type="InterPro" id="IPR004839">
    <property type="entry name" value="Aminotransferase_I/II_large"/>
</dbReference>
<evidence type="ECO:0000313" key="7">
    <source>
        <dbReference type="EMBL" id="CAL15794.1"/>
    </source>
</evidence>
<dbReference type="STRING" id="393595.ABO_0346"/>
<evidence type="ECO:0000259" key="6">
    <source>
        <dbReference type="Pfam" id="PF00155"/>
    </source>
</evidence>
<dbReference type="HOGENOM" id="CLU_017584_4_3_6"/>
<evidence type="ECO:0000256" key="1">
    <source>
        <dbReference type="ARBA" id="ARBA00001933"/>
    </source>
</evidence>
<dbReference type="KEGG" id="abo:ABO_0346"/>
<dbReference type="CDD" id="cd00609">
    <property type="entry name" value="AAT_like"/>
    <property type="match status" value="1"/>
</dbReference>
<dbReference type="AlphaFoldDB" id="Q0VSQ4"/>
<evidence type="ECO:0000256" key="5">
    <source>
        <dbReference type="ARBA" id="ARBA00022898"/>
    </source>
</evidence>
<dbReference type="eggNOG" id="COG0436">
    <property type="taxonomic scope" value="Bacteria"/>
</dbReference>
<dbReference type="GO" id="GO:0030170">
    <property type="term" value="F:pyridoxal phosphate binding"/>
    <property type="evidence" value="ECO:0007669"/>
    <property type="project" value="InterPro"/>
</dbReference>
<dbReference type="InterPro" id="IPR015421">
    <property type="entry name" value="PyrdxlP-dep_Trfase_major"/>
</dbReference>
<keyword evidence="3 7" id="KW-0032">Aminotransferase</keyword>
<evidence type="ECO:0000313" key="8">
    <source>
        <dbReference type="Proteomes" id="UP000008871"/>
    </source>
</evidence>
<evidence type="ECO:0000256" key="4">
    <source>
        <dbReference type="ARBA" id="ARBA00022679"/>
    </source>
</evidence>
<keyword evidence="8" id="KW-1185">Reference proteome</keyword>
<keyword evidence="4 7" id="KW-0808">Transferase</keyword>
<reference evidence="7 8" key="1">
    <citation type="journal article" date="2006" name="Nat. Biotechnol.">
        <title>Genome sequence of the ubiquitous hydrocarbon-degrading marine bacterium Alcanivorax borkumensis.</title>
        <authorList>
            <person name="Schneiker S."/>
            <person name="Martins dos Santos V.A.P."/>
            <person name="Bartels D."/>
            <person name="Bekel T."/>
            <person name="Brecht M."/>
            <person name="Buhrmester J."/>
            <person name="Chernikova T.N."/>
            <person name="Denaro R."/>
            <person name="Ferrer M."/>
            <person name="Gertler C."/>
            <person name="Goesmann A."/>
            <person name="Golyshina O.V."/>
            <person name="Kaminski F."/>
            <person name="Khachane A.N."/>
            <person name="Lang S."/>
            <person name="Linke B."/>
            <person name="McHardy A.C."/>
            <person name="Meyer F."/>
            <person name="Nechitaylo T."/>
            <person name="Puehler A."/>
            <person name="Regenhardt D."/>
            <person name="Rupp O."/>
            <person name="Sabirova J.S."/>
            <person name="Selbitschka W."/>
            <person name="Yakimov M.M."/>
            <person name="Timmis K.N."/>
            <person name="Vorhoelter F.-J."/>
            <person name="Weidner S."/>
            <person name="Kaiser O."/>
            <person name="Golyshin P.N."/>
        </authorList>
    </citation>
    <scope>NUCLEOTIDE SEQUENCE [LARGE SCALE GENOMIC DNA]</scope>
    <source>
        <strain evidence="8">ATCC 700651 / DSM 11573 / NCIMB 13689 / SK2</strain>
    </source>
</reference>
<evidence type="ECO:0000256" key="3">
    <source>
        <dbReference type="ARBA" id="ARBA00022576"/>
    </source>
</evidence>
<keyword evidence="5" id="KW-0663">Pyridoxal phosphate</keyword>
<dbReference type="SUPFAM" id="SSF53383">
    <property type="entry name" value="PLP-dependent transferases"/>
    <property type="match status" value="1"/>
</dbReference>
<sequence length="389" mass="42065">MTPSLSEFARRVPPFHVMALLERAQALSAQGHDVIHLEVGEPDFTTPEPVLAAIQDAVTHGCTGYTPAAGLPALREAIADDYRKRFGAQVSPAQVVVTPGASGALQLALAALLNPGDGVLLTDPGYPCNRQFVRLVGGEPQPVVLQAGNHFNVDSEAFMAQWQANTRVAMVASPDNPTGNMVPAEVLQQLAQGAQEKGGILLVDEIYQGLCYTQPASSVLAGSAPVLVINSFSKYFCMTGWRLGWLVAPEPLVPAIERLAQNLFLAPSTPAQYGALAALQEPTLTILEQRHQLLARRRQCLLNGLAHLKLPVVSRADGAFYVYVDVSDYTDDSFAFCANLLEKAKVAMTPGLDFGQGHDHRHFVRLAYTCSEARLTEALRRLEQYLESL</sequence>
<dbReference type="PANTHER" id="PTHR46383:SF2">
    <property type="entry name" value="AMINOTRANSFERASE"/>
    <property type="match status" value="1"/>
</dbReference>